<dbReference type="Gene3D" id="1.20.200.10">
    <property type="entry name" value="Fumarase/aspartase (Central domain)"/>
    <property type="match status" value="1"/>
</dbReference>
<dbReference type="UniPathway" id="UPA00074">
    <property type="reaction ID" value="UER00132"/>
</dbReference>
<dbReference type="GO" id="GO:0005829">
    <property type="term" value="C:cytosol"/>
    <property type="evidence" value="ECO:0007669"/>
    <property type="project" value="TreeGrafter"/>
</dbReference>
<evidence type="ECO:0000259" key="13">
    <source>
        <dbReference type="SMART" id="SM00998"/>
    </source>
</evidence>
<dbReference type="SUPFAM" id="SSF48557">
    <property type="entry name" value="L-aspartase-like"/>
    <property type="match status" value="1"/>
</dbReference>
<comment type="pathway">
    <text evidence="2 12">Purine metabolism; AMP biosynthesis via de novo pathway; AMP from IMP: step 2/2.</text>
</comment>
<evidence type="ECO:0000256" key="6">
    <source>
        <dbReference type="ARBA" id="ARBA00022755"/>
    </source>
</evidence>
<evidence type="ECO:0000313" key="14">
    <source>
        <dbReference type="EMBL" id="HGY39616.1"/>
    </source>
</evidence>
<dbReference type="Gene3D" id="1.10.40.30">
    <property type="entry name" value="Fumarase/aspartase (C-terminal domain)"/>
    <property type="match status" value="1"/>
</dbReference>
<dbReference type="InterPro" id="IPR024083">
    <property type="entry name" value="Fumarase/histidase_N"/>
</dbReference>
<dbReference type="InterPro" id="IPR000362">
    <property type="entry name" value="Fumarate_lyase_fam"/>
</dbReference>
<proteinExistence type="inferred from homology"/>
<comment type="catalytic activity">
    <reaction evidence="10">
        <text>N(6)-(1,2-dicarboxyethyl)-AMP = fumarate + AMP</text>
        <dbReference type="Rhea" id="RHEA:16853"/>
        <dbReference type="ChEBI" id="CHEBI:29806"/>
        <dbReference type="ChEBI" id="CHEBI:57567"/>
        <dbReference type="ChEBI" id="CHEBI:456215"/>
        <dbReference type="EC" id="4.3.2.2"/>
    </reaction>
    <physiologicalReaction direction="left-to-right" evidence="10">
        <dbReference type="Rhea" id="RHEA:16854"/>
    </physiologicalReaction>
</comment>
<dbReference type="EMBL" id="DTIY01000051">
    <property type="protein sequence ID" value="HGY39616.1"/>
    <property type="molecule type" value="Genomic_DNA"/>
</dbReference>
<evidence type="ECO:0000256" key="5">
    <source>
        <dbReference type="ARBA" id="ARBA00017058"/>
    </source>
</evidence>
<dbReference type="InterPro" id="IPR004769">
    <property type="entry name" value="Pur_lyase"/>
</dbReference>
<dbReference type="PANTHER" id="PTHR43172:SF1">
    <property type="entry name" value="ADENYLOSUCCINATE LYASE"/>
    <property type="match status" value="1"/>
</dbReference>
<comment type="catalytic activity">
    <reaction evidence="8">
        <text>(2S)-2-[5-amino-1-(5-phospho-beta-D-ribosyl)imidazole-4-carboxamido]succinate = 5-amino-1-(5-phospho-beta-D-ribosyl)imidazole-4-carboxamide + fumarate</text>
        <dbReference type="Rhea" id="RHEA:23920"/>
        <dbReference type="ChEBI" id="CHEBI:29806"/>
        <dbReference type="ChEBI" id="CHEBI:58443"/>
        <dbReference type="ChEBI" id="CHEBI:58475"/>
        <dbReference type="EC" id="4.3.2.2"/>
    </reaction>
    <physiologicalReaction direction="left-to-right" evidence="8">
        <dbReference type="Rhea" id="RHEA:23921"/>
    </physiologicalReaction>
</comment>
<dbReference type="GO" id="GO:0070626">
    <property type="term" value="F:(S)-2-(5-amino-1-(5-phospho-D-ribosyl)imidazole-4-carboxamido) succinate lyase (fumarate-forming) activity"/>
    <property type="evidence" value="ECO:0007669"/>
    <property type="project" value="TreeGrafter"/>
</dbReference>
<feature type="domain" description="Adenylosuccinate lyase C-terminal" evidence="13">
    <location>
        <begin position="349"/>
        <end position="430"/>
    </location>
</feature>
<gene>
    <name evidence="14" type="ORF">ENW11_07430</name>
</gene>
<keyword evidence="7 12" id="KW-0456">Lyase</keyword>
<evidence type="ECO:0000256" key="7">
    <source>
        <dbReference type="ARBA" id="ARBA00023239"/>
    </source>
</evidence>
<dbReference type="InterPro" id="IPR008948">
    <property type="entry name" value="L-Aspartase-like"/>
</dbReference>
<accession>A0A7V4TH06</accession>
<dbReference type="InterPro" id="IPR022761">
    <property type="entry name" value="Fumarate_lyase_N"/>
</dbReference>
<comment type="caution">
    <text evidence="14">The sequence shown here is derived from an EMBL/GenBank/DDBJ whole genome shotgun (WGS) entry which is preliminary data.</text>
</comment>
<reference evidence="14" key="1">
    <citation type="journal article" date="2020" name="mSystems">
        <title>Genome- and Community-Level Interaction Insights into Carbon Utilization and Element Cycling Functions of Hydrothermarchaeota in Hydrothermal Sediment.</title>
        <authorList>
            <person name="Zhou Z."/>
            <person name="Liu Y."/>
            <person name="Xu W."/>
            <person name="Pan J."/>
            <person name="Luo Z.H."/>
            <person name="Li M."/>
        </authorList>
    </citation>
    <scope>NUCLEOTIDE SEQUENCE [LARGE SCALE GENOMIC DNA]</scope>
    <source>
        <strain evidence="14">SpSt-82</strain>
    </source>
</reference>
<dbReference type="Gene3D" id="1.10.275.10">
    <property type="entry name" value="Fumarase/aspartase (N-terminal domain)"/>
    <property type="match status" value="1"/>
</dbReference>
<dbReference type="CDD" id="cd01360">
    <property type="entry name" value="Adenylsuccinate_lyase_1"/>
    <property type="match status" value="1"/>
</dbReference>
<dbReference type="PRINTS" id="PR00149">
    <property type="entry name" value="FUMRATELYASE"/>
</dbReference>
<evidence type="ECO:0000256" key="3">
    <source>
        <dbReference type="ARBA" id="ARBA00008273"/>
    </source>
</evidence>
<dbReference type="AlphaFoldDB" id="A0A7V4TH06"/>
<keyword evidence="6 12" id="KW-0658">Purine biosynthesis</keyword>
<dbReference type="FunFam" id="1.10.40.30:FF:000007">
    <property type="entry name" value="Adenylosuccinate lyase"/>
    <property type="match status" value="1"/>
</dbReference>
<dbReference type="Pfam" id="PF10397">
    <property type="entry name" value="ADSL_C"/>
    <property type="match status" value="1"/>
</dbReference>
<dbReference type="InterPro" id="IPR020557">
    <property type="entry name" value="Fumarate_lyase_CS"/>
</dbReference>
<comment type="similarity">
    <text evidence="3 12">Belongs to the lyase 1 family. Adenylosuccinate lyase subfamily.</text>
</comment>
<comment type="pathway">
    <text evidence="1 12">Purine metabolism; IMP biosynthesis via de novo pathway; 5-amino-1-(5-phospho-D-ribosyl)imidazole-4-carboxamide from 5-amino-1-(5-phospho-D-ribosyl)imidazole-4-carboxylate: step 2/2.</text>
</comment>
<dbReference type="PROSITE" id="PS00163">
    <property type="entry name" value="FUMARATE_LYASES"/>
    <property type="match status" value="1"/>
</dbReference>
<name>A0A7V4TH06_9BACT</name>
<dbReference type="UniPathway" id="UPA00075">
    <property type="reaction ID" value="UER00336"/>
</dbReference>
<evidence type="ECO:0000256" key="12">
    <source>
        <dbReference type="RuleBase" id="RU361172"/>
    </source>
</evidence>
<evidence type="ECO:0000256" key="10">
    <source>
        <dbReference type="ARBA" id="ARBA00049115"/>
    </source>
</evidence>
<dbReference type="InterPro" id="IPR019468">
    <property type="entry name" value="AdenyloSucc_lyase_C"/>
</dbReference>
<dbReference type="PRINTS" id="PR00145">
    <property type="entry name" value="ARGSUCLYASE"/>
</dbReference>
<evidence type="ECO:0000256" key="9">
    <source>
        <dbReference type="ARBA" id="ARBA00030717"/>
    </source>
</evidence>
<dbReference type="Pfam" id="PF00206">
    <property type="entry name" value="Lyase_1"/>
    <property type="match status" value="1"/>
</dbReference>
<sequence>MIERYTLPRMQAIWSDAHRFEVWIRIEMLVLEAWGELGVVPKEDIERIRANLRFSPERMKEIEKTTKHDVIAFLTSLSENLGRESRFLHFGLTSSDVLDTANAVLLRESADLLLEDIDRVLEVIRRRAWEHRYTLMVGRTHGVHAEPTTFGLKLATWYTEMQRNRRRLEQAKETISVGKISGAVGNFANVDPRVEAYVCEKLGLRPAPVSTQIIQRDRYAEFLWALAMIGTSLEKFALEIRHLQRTEVREVEEGFSPGQKGSSAMPHKKNPITAEQICGLSRVLRGNLLVALENIPLWHERDISHSSAERIILPDSCILADYLLNTFARLLENLVVYPEAMKKNLERSRGLVFSERVLLALVEKGLTREEAYALVQRCALKTWDDEEVTFQEVLEGDPEIRAHLSREELARLFDYHHYLRHVDAIFKRAGIWEEEGYA</sequence>
<evidence type="ECO:0000256" key="8">
    <source>
        <dbReference type="ARBA" id="ARBA00024477"/>
    </source>
</evidence>
<evidence type="ECO:0000256" key="4">
    <source>
        <dbReference type="ARBA" id="ARBA00012339"/>
    </source>
</evidence>
<dbReference type="GO" id="GO:0004018">
    <property type="term" value="F:N6-(1,2-dicarboxyethyl)AMP AMP-lyase (fumarate-forming) activity"/>
    <property type="evidence" value="ECO:0007669"/>
    <property type="project" value="UniProtKB-UniRule"/>
</dbReference>
<dbReference type="FunFam" id="1.20.200.10:FF:000008">
    <property type="entry name" value="Adenylosuccinate lyase"/>
    <property type="match status" value="1"/>
</dbReference>
<dbReference type="NCBIfam" id="TIGR00928">
    <property type="entry name" value="purB"/>
    <property type="match status" value="1"/>
</dbReference>
<organism evidence="14">
    <name type="scientific">Candidatus Caldatribacterium saccharofermentans</name>
    <dbReference type="NCBI Taxonomy" id="1454753"/>
    <lineage>
        <taxon>Bacteria</taxon>
        <taxon>Pseudomonadati</taxon>
        <taxon>Atribacterota</taxon>
        <taxon>Atribacteria</taxon>
        <taxon>Atribacterales</taxon>
        <taxon>Candidatus Caldatribacteriaceae</taxon>
        <taxon>Candidatus Caldatribacterium</taxon>
    </lineage>
</organism>
<evidence type="ECO:0000256" key="11">
    <source>
        <dbReference type="NCBIfam" id="TIGR00928"/>
    </source>
</evidence>
<dbReference type="GO" id="GO:0044208">
    <property type="term" value="P:'de novo' AMP biosynthetic process"/>
    <property type="evidence" value="ECO:0007669"/>
    <property type="project" value="UniProtKB-UniPathway"/>
</dbReference>
<dbReference type="GO" id="GO:0006189">
    <property type="term" value="P:'de novo' IMP biosynthetic process"/>
    <property type="evidence" value="ECO:0007669"/>
    <property type="project" value="UniProtKB-UniPathway"/>
</dbReference>
<dbReference type="SMART" id="SM00998">
    <property type="entry name" value="ADSL_C"/>
    <property type="match status" value="1"/>
</dbReference>
<dbReference type="EC" id="4.3.2.2" evidence="4 11"/>
<evidence type="ECO:0000256" key="2">
    <source>
        <dbReference type="ARBA" id="ARBA00004734"/>
    </source>
</evidence>
<evidence type="ECO:0000256" key="1">
    <source>
        <dbReference type="ARBA" id="ARBA00004706"/>
    </source>
</evidence>
<protein>
    <recommendedName>
        <fullName evidence="5 11">Adenylosuccinate lyase</fullName>
        <shortName evidence="12">ASL</shortName>
        <ecNumber evidence="4 11">4.3.2.2</ecNumber>
    </recommendedName>
    <alternativeName>
        <fullName evidence="9 12">Adenylosuccinase</fullName>
    </alternativeName>
</protein>
<dbReference type="PANTHER" id="PTHR43172">
    <property type="entry name" value="ADENYLOSUCCINATE LYASE"/>
    <property type="match status" value="1"/>
</dbReference>